<dbReference type="InterPro" id="IPR029017">
    <property type="entry name" value="Enolase-like_N"/>
</dbReference>
<dbReference type="InterPro" id="IPR029065">
    <property type="entry name" value="Enolase_C-like"/>
</dbReference>
<dbReference type="Pfam" id="PF13378">
    <property type="entry name" value="MR_MLE_C"/>
    <property type="match status" value="1"/>
</dbReference>
<evidence type="ECO:0000259" key="1">
    <source>
        <dbReference type="SMART" id="SM00922"/>
    </source>
</evidence>
<dbReference type="AlphaFoldDB" id="A0A382GFD6"/>
<protein>
    <recommendedName>
        <fullName evidence="1">Mandelate racemase/muconate lactonizing enzyme C-terminal domain-containing protein</fullName>
    </recommendedName>
</protein>
<accession>A0A382GFD6</accession>
<dbReference type="Gene3D" id="3.30.390.10">
    <property type="entry name" value="Enolase-like, N-terminal domain"/>
    <property type="match status" value="1"/>
</dbReference>
<reference evidence="2" key="1">
    <citation type="submission" date="2018-05" db="EMBL/GenBank/DDBJ databases">
        <authorList>
            <person name="Lanie J.A."/>
            <person name="Ng W.-L."/>
            <person name="Kazmierczak K.M."/>
            <person name="Andrzejewski T.M."/>
            <person name="Davidsen T.M."/>
            <person name="Wayne K.J."/>
            <person name="Tettelin H."/>
            <person name="Glass J.I."/>
            <person name="Rusch D."/>
            <person name="Podicherti R."/>
            <person name="Tsui H.-C.T."/>
            <person name="Winkler M.E."/>
        </authorList>
    </citation>
    <scope>NUCLEOTIDE SEQUENCE</scope>
</reference>
<organism evidence="2">
    <name type="scientific">marine metagenome</name>
    <dbReference type="NCBI Taxonomy" id="408172"/>
    <lineage>
        <taxon>unclassified sequences</taxon>
        <taxon>metagenomes</taxon>
        <taxon>ecological metagenomes</taxon>
    </lineage>
</organism>
<name>A0A382GFD6_9ZZZZ</name>
<dbReference type="InterPro" id="IPR034593">
    <property type="entry name" value="DgoD-like"/>
</dbReference>
<dbReference type="SUPFAM" id="SSF54826">
    <property type="entry name" value="Enolase N-terminal domain-like"/>
    <property type="match status" value="1"/>
</dbReference>
<dbReference type="PANTHER" id="PTHR48080">
    <property type="entry name" value="D-GALACTONATE DEHYDRATASE-RELATED"/>
    <property type="match status" value="1"/>
</dbReference>
<feature type="domain" description="Mandelate racemase/muconate lactonizing enzyme C-terminal" evidence="1">
    <location>
        <begin position="149"/>
        <end position="244"/>
    </location>
</feature>
<dbReference type="Gene3D" id="3.20.20.120">
    <property type="entry name" value="Enolase-like C-terminal domain"/>
    <property type="match status" value="1"/>
</dbReference>
<dbReference type="SMART" id="SM00922">
    <property type="entry name" value="MR_MLE"/>
    <property type="match status" value="1"/>
</dbReference>
<dbReference type="InterPro" id="IPR036849">
    <property type="entry name" value="Enolase-like_C_sf"/>
</dbReference>
<evidence type="ECO:0000313" key="2">
    <source>
        <dbReference type="EMBL" id="SVB73936.1"/>
    </source>
</evidence>
<proteinExistence type="predicted"/>
<gene>
    <name evidence="2" type="ORF">METZ01_LOCUS226790</name>
</gene>
<dbReference type="EMBL" id="UINC01055266">
    <property type="protein sequence ID" value="SVB73936.1"/>
    <property type="molecule type" value="Genomic_DNA"/>
</dbReference>
<sequence length="366" mass="40381">MKIVDVRIHELIVPMKPDTVHSEGVDDKLCAPDPITGRSANFWEFPKWIVELVADNGLIGLGEPRRGDLGGALRKQAEMLIGKHLIDLPLGNLPLPHADDYESYIIYEAFEMAWYDLLGHHLGVPVWHLLGGKRIDRVPIDYWMGRCTPEATADRTRIAVDEGFQGVKMKCALGDPIAERVRAVRDVAPDFSVVLDPNERFDDPAGARQVSESLEGIDDVLFESPVPQDRLDWYVQLREEIPQKIALHLTSIQQLLPAIKADAADAYNLLGPLKSFVDWATLARQSGCPTWRGTGMDLGVRDMSSVHAAAAAGCALPSDIIGHLLREDDLLVKPIGFAEGALIVPDTPGLGIELDRDALARYRVED</sequence>
<dbReference type="InterPro" id="IPR013342">
    <property type="entry name" value="Mandelate_racemase_C"/>
</dbReference>
<dbReference type="SUPFAM" id="SSF51604">
    <property type="entry name" value="Enolase C-terminal domain-like"/>
    <property type="match status" value="1"/>
</dbReference>